<accession>A0ABS2AIK7</accession>
<evidence type="ECO:0000256" key="5">
    <source>
        <dbReference type="ARBA" id="ARBA00022989"/>
    </source>
</evidence>
<dbReference type="Gene3D" id="1.20.1560.10">
    <property type="entry name" value="ABC transporter type 1, transmembrane domain"/>
    <property type="match status" value="1"/>
</dbReference>
<dbReference type="InterPro" id="IPR003439">
    <property type="entry name" value="ABC_transporter-like_ATP-bd"/>
</dbReference>
<dbReference type="PROSITE" id="PS00211">
    <property type="entry name" value="ABC_TRANSPORTER_1"/>
    <property type="match status" value="1"/>
</dbReference>
<dbReference type="InterPro" id="IPR017871">
    <property type="entry name" value="ABC_transporter-like_CS"/>
</dbReference>
<dbReference type="Pfam" id="PF00005">
    <property type="entry name" value="ABC_tran"/>
    <property type="match status" value="1"/>
</dbReference>
<reference evidence="10 11" key="1">
    <citation type="submission" date="2021-01" db="EMBL/GenBank/DDBJ databases">
        <title>Actinoplanes sp. nov. LDG1-06 isolated from lichen.</title>
        <authorList>
            <person name="Saeng-In P."/>
            <person name="Phongsopitanun W."/>
            <person name="Kanchanasin P."/>
            <person name="Yuki M."/>
            <person name="Kudo T."/>
            <person name="Ohkuma M."/>
            <person name="Tanasupawat S."/>
        </authorList>
    </citation>
    <scope>NUCLEOTIDE SEQUENCE [LARGE SCALE GENOMIC DNA]</scope>
    <source>
        <strain evidence="10 11">LDG1-06</strain>
    </source>
</reference>
<gene>
    <name evidence="10" type="ORF">JIG36_29660</name>
</gene>
<keyword evidence="11" id="KW-1185">Reference proteome</keyword>
<evidence type="ECO:0000256" key="3">
    <source>
        <dbReference type="ARBA" id="ARBA00022741"/>
    </source>
</evidence>
<proteinExistence type="predicted"/>
<evidence type="ECO:0000313" key="11">
    <source>
        <dbReference type="Proteomes" id="UP000632138"/>
    </source>
</evidence>
<keyword evidence="2 7" id="KW-0812">Transmembrane</keyword>
<evidence type="ECO:0000256" key="4">
    <source>
        <dbReference type="ARBA" id="ARBA00022840"/>
    </source>
</evidence>
<dbReference type="InterPro" id="IPR036640">
    <property type="entry name" value="ABC1_TM_sf"/>
</dbReference>
<dbReference type="InterPro" id="IPR003593">
    <property type="entry name" value="AAA+_ATPase"/>
</dbReference>
<evidence type="ECO:0000256" key="1">
    <source>
        <dbReference type="ARBA" id="ARBA00004651"/>
    </source>
</evidence>
<dbReference type="Pfam" id="PF00664">
    <property type="entry name" value="ABC_membrane"/>
    <property type="match status" value="1"/>
</dbReference>
<dbReference type="CDD" id="cd18547">
    <property type="entry name" value="ABC_6TM_Tm288_like"/>
    <property type="match status" value="1"/>
</dbReference>
<feature type="transmembrane region" description="Helical" evidence="7">
    <location>
        <begin position="102"/>
        <end position="122"/>
    </location>
</feature>
<name>A0ABS2AIK7_9ACTN</name>
<dbReference type="GO" id="GO:0005524">
    <property type="term" value="F:ATP binding"/>
    <property type="evidence" value="ECO:0007669"/>
    <property type="project" value="UniProtKB-KW"/>
</dbReference>
<keyword evidence="5 7" id="KW-1133">Transmembrane helix</keyword>
<feature type="transmembrane region" description="Helical" evidence="7">
    <location>
        <begin position="207"/>
        <end position="223"/>
    </location>
</feature>
<keyword evidence="4 10" id="KW-0067">ATP-binding</keyword>
<comment type="caution">
    <text evidence="10">The sequence shown here is derived from an EMBL/GenBank/DDBJ whole genome shotgun (WGS) entry which is preliminary data.</text>
</comment>
<dbReference type="Gene3D" id="3.40.50.300">
    <property type="entry name" value="P-loop containing nucleotide triphosphate hydrolases"/>
    <property type="match status" value="1"/>
</dbReference>
<evidence type="ECO:0000256" key="2">
    <source>
        <dbReference type="ARBA" id="ARBA00022692"/>
    </source>
</evidence>
<sequence length="623" mass="67043">MPPTTKGDTARRLLALFRPQRAALIGAVVLALLSTAASLLGPYLLGLATDLIAAGMVGRTLDPGASKQDVLARLREQGDGTLANVFSTMDLVPGEGVDFTKLGFVILASLAVFVIGGLCLWLQGRVVALAVQKALFELRDRVDRKLARLPLGYYDRTPPGEVLSRVTSDVDNLQQTLQLTVGQTLNMIFAIVSALIVMLVLSPTLALLVLITVPMAGALWFLIGKRAGLRFAAQWAANGAITSRVEEVYSAHHLVRGFRREQRVQARFDAENEALADTERQAQALTGLIEPSTRFITDFSYVLVAVFGAARVAAGSMSIGEVLAFTQYAGQFTRPMVVLAGVAGQMQSGLASAERVFELLDAEEQNPDPATPIRPEVVRGRIDFDRVAFRYVPDVPLIRQLSLSVAPGSMVAIVGPTGAGKTTLGNLLMRFYEVDEGRILLDGADIAAMSRDELRSQIRLVPQEPWLFAGTVAENIAYGCPGASREEVVAAARATGVDRFVRALPEGYDTVLDDDRTTLSAGERQLITLARAFLGQSAVLILDEATSSVDTRTEAYVQEAMSTLRAGRTSFVIAHRLSTVRSADIILVLDRGDIVEWGTHDQLLAYGGLYTELYAGSLAPADS</sequence>
<comment type="subcellular location">
    <subcellularLocation>
        <location evidence="1">Cell membrane</location>
        <topology evidence="1">Multi-pass membrane protein</topology>
    </subcellularLocation>
</comment>
<feature type="domain" description="ABC transporter" evidence="8">
    <location>
        <begin position="382"/>
        <end position="616"/>
    </location>
</feature>
<dbReference type="PANTHER" id="PTHR43394:SF1">
    <property type="entry name" value="ATP-BINDING CASSETTE SUB-FAMILY B MEMBER 10, MITOCHONDRIAL"/>
    <property type="match status" value="1"/>
</dbReference>
<dbReference type="PROSITE" id="PS50893">
    <property type="entry name" value="ABC_TRANSPORTER_2"/>
    <property type="match status" value="1"/>
</dbReference>
<dbReference type="CDD" id="cd03254">
    <property type="entry name" value="ABCC_Glucan_exporter_like"/>
    <property type="match status" value="1"/>
</dbReference>
<dbReference type="SUPFAM" id="SSF90123">
    <property type="entry name" value="ABC transporter transmembrane region"/>
    <property type="match status" value="1"/>
</dbReference>
<dbReference type="EMBL" id="JAENHP010000011">
    <property type="protein sequence ID" value="MBM2619682.1"/>
    <property type="molecule type" value="Genomic_DNA"/>
</dbReference>
<keyword evidence="3" id="KW-0547">Nucleotide-binding</keyword>
<dbReference type="PROSITE" id="PS50929">
    <property type="entry name" value="ABC_TM1F"/>
    <property type="match status" value="1"/>
</dbReference>
<dbReference type="RefSeq" id="WP_203379665.1">
    <property type="nucleotide sequence ID" value="NZ_JAENHP010000011.1"/>
</dbReference>
<evidence type="ECO:0000256" key="6">
    <source>
        <dbReference type="ARBA" id="ARBA00023136"/>
    </source>
</evidence>
<dbReference type="SUPFAM" id="SSF52540">
    <property type="entry name" value="P-loop containing nucleoside triphosphate hydrolases"/>
    <property type="match status" value="1"/>
</dbReference>
<evidence type="ECO:0000259" key="9">
    <source>
        <dbReference type="PROSITE" id="PS50929"/>
    </source>
</evidence>
<protein>
    <submittedName>
        <fullName evidence="10">ABC transporter ATP-binding protein</fullName>
    </submittedName>
</protein>
<evidence type="ECO:0000256" key="7">
    <source>
        <dbReference type="SAM" id="Phobius"/>
    </source>
</evidence>
<evidence type="ECO:0000313" key="10">
    <source>
        <dbReference type="EMBL" id="MBM2619682.1"/>
    </source>
</evidence>
<feature type="transmembrane region" description="Helical" evidence="7">
    <location>
        <begin position="184"/>
        <end position="201"/>
    </location>
</feature>
<dbReference type="PANTHER" id="PTHR43394">
    <property type="entry name" value="ATP-DEPENDENT PERMEASE MDL1, MITOCHONDRIAL"/>
    <property type="match status" value="1"/>
</dbReference>
<evidence type="ECO:0000259" key="8">
    <source>
        <dbReference type="PROSITE" id="PS50893"/>
    </source>
</evidence>
<dbReference type="InterPro" id="IPR011527">
    <property type="entry name" value="ABC1_TM_dom"/>
</dbReference>
<dbReference type="Proteomes" id="UP000632138">
    <property type="component" value="Unassembled WGS sequence"/>
</dbReference>
<dbReference type="InterPro" id="IPR039421">
    <property type="entry name" value="Type_1_exporter"/>
</dbReference>
<keyword evidence="6 7" id="KW-0472">Membrane</keyword>
<organism evidence="10 11">
    <name type="scientific">Paractinoplanes ovalisporus</name>
    <dbReference type="NCBI Taxonomy" id="2810368"/>
    <lineage>
        <taxon>Bacteria</taxon>
        <taxon>Bacillati</taxon>
        <taxon>Actinomycetota</taxon>
        <taxon>Actinomycetes</taxon>
        <taxon>Micromonosporales</taxon>
        <taxon>Micromonosporaceae</taxon>
        <taxon>Paractinoplanes</taxon>
    </lineage>
</organism>
<dbReference type="InterPro" id="IPR027417">
    <property type="entry name" value="P-loop_NTPase"/>
</dbReference>
<dbReference type="SMART" id="SM00382">
    <property type="entry name" value="AAA"/>
    <property type="match status" value="1"/>
</dbReference>
<feature type="transmembrane region" description="Helical" evidence="7">
    <location>
        <begin position="21"/>
        <end position="45"/>
    </location>
</feature>
<feature type="domain" description="ABC transmembrane type-1" evidence="9">
    <location>
        <begin position="25"/>
        <end position="348"/>
    </location>
</feature>